<evidence type="ECO:0000259" key="4">
    <source>
        <dbReference type="Pfam" id="PF00849"/>
    </source>
</evidence>
<dbReference type="EMBL" id="MPDM01000006">
    <property type="protein sequence ID" value="OKL48057.1"/>
    <property type="molecule type" value="Genomic_DNA"/>
</dbReference>
<evidence type="ECO:0000256" key="3">
    <source>
        <dbReference type="ARBA" id="ARBA00033164"/>
    </source>
</evidence>
<dbReference type="GO" id="GO:0140098">
    <property type="term" value="F:catalytic activity, acting on RNA"/>
    <property type="evidence" value="ECO:0007669"/>
    <property type="project" value="UniProtKB-ARBA"/>
</dbReference>
<dbReference type="STRING" id="156892.BM477_06205"/>
<proteinExistence type="predicted"/>
<comment type="catalytic activity">
    <reaction evidence="1">
        <text>a uridine in RNA = a pseudouridine in RNA</text>
        <dbReference type="Rhea" id="RHEA:48348"/>
        <dbReference type="Rhea" id="RHEA-COMP:12068"/>
        <dbReference type="Rhea" id="RHEA-COMP:12069"/>
        <dbReference type="ChEBI" id="CHEBI:65314"/>
        <dbReference type="ChEBI" id="CHEBI:65315"/>
    </reaction>
</comment>
<organism evidence="5 6">
    <name type="scientific">Boudabousia marimammalium</name>
    <dbReference type="NCBI Taxonomy" id="156892"/>
    <lineage>
        <taxon>Bacteria</taxon>
        <taxon>Bacillati</taxon>
        <taxon>Actinomycetota</taxon>
        <taxon>Actinomycetes</taxon>
        <taxon>Actinomycetales</taxon>
        <taxon>Actinomycetaceae</taxon>
        <taxon>Boudabousia</taxon>
    </lineage>
</organism>
<protein>
    <recommendedName>
        <fullName evidence="2">RNA pseudouridylate synthase</fullName>
    </recommendedName>
    <alternativeName>
        <fullName evidence="3">RNA-uridine isomerase</fullName>
    </alternativeName>
</protein>
<evidence type="ECO:0000313" key="6">
    <source>
        <dbReference type="Proteomes" id="UP000186465"/>
    </source>
</evidence>
<dbReference type="InterPro" id="IPR050188">
    <property type="entry name" value="RluA_PseudoU_synthase"/>
</dbReference>
<keyword evidence="6" id="KW-1185">Reference proteome</keyword>
<dbReference type="Proteomes" id="UP000186465">
    <property type="component" value="Unassembled WGS sequence"/>
</dbReference>
<dbReference type="PANTHER" id="PTHR21600">
    <property type="entry name" value="MITOCHONDRIAL RNA PSEUDOURIDINE SYNTHASE"/>
    <property type="match status" value="1"/>
</dbReference>
<comment type="caution">
    <text evidence="5">The sequence shown here is derived from an EMBL/GenBank/DDBJ whole genome shotgun (WGS) entry which is preliminary data.</text>
</comment>
<dbReference type="InterPro" id="IPR006145">
    <property type="entry name" value="PsdUridine_synth_RsuA/RluA"/>
</dbReference>
<gene>
    <name evidence="5" type="ORF">BM477_06205</name>
</gene>
<dbReference type="AlphaFoldDB" id="A0A1Q5PM07"/>
<dbReference type="Gene3D" id="3.30.2350.10">
    <property type="entry name" value="Pseudouridine synthase"/>
    <property type="match status" value="1"/>
</dbReference>
<dbReference type="InterPro" id="IPR020103">
    <property type="entry name" value="PsdUridine_synth_cat_dom_sf"/>
</dbReference>
<dbReference type="SUPFAM" id="SSF55120">
    <property type="entry name" value="Pseudouridine synthase"/>
    <property type="match status" value="1"/>
</dbReference>
<dbReference type="GO" id="GO:0003723">
    <property type="term" value="F:RNA binding"/>
    <property type="evidence" value="ECO:0007669"/>
    <property type="project" value="InterPro"/>
</dbReference>
<dbReference type="PANTHER" id="PTHR21600:SF84">
    <property type="entry name" value="PSEUDOURIDINE SYNTHASE RSUA_RLUA-LIKE DOMAIN-CONTAINING PROTEIN"/>
    <property type="match status" value="1"/>
</dbReference>
<reference evidence="6" key="1">
    <citation type="submission" date="2016-11" db="EMBL/GenBank/DDBJ databases">
        <title>Actinomyces gypaetusis sp. nov. isolated from Gypaetus barbatus in Qinghai Tibet Plateau China.</title>
        <authorList>
            <person name="Meng X."/>
        </authorList>
    </citation>
    <scope>NUCLEOTIDE SEQUENCE [LARGE SCALE GENOMIC DNA]</scope>
    <source>
        <strain evidence="6">DSM 15383</strain>
    </source>
</reference>
<dbReference type="Pfam" id="PF00849">
    <property type="entry name" value="PseudoU_synth_2"/>
    <property type="match status" value="1"/>
</dbReference>
<evidence type="ECO:0000256" key="1">
    <source>
        <dbReference type="ARBA" id="ARBA00000073"/>
    </source>
</evidence>
<evidence type="ECO:0000313" key="5">
    <source>
        <dbReference type="EMBL" id="OKL48057.1"/>
    </source>
</evidence>
<name>A0A1Q5PM07_9ACTO</name>
<feature type="domain" description="Pseudouridine synthase RsuA/RluA-like" evidence="4">
    <location>
        <begin position="86"/>
        <end position="241"/>
    </location>
</feature>
<sequence>MHPTQLKCDCAAPTLGECFQNRYPQLPARAVTELFAAGDVLSAAGQVCAFTDPVSRRDEGVWFYRPIADEGAAVPPIRILGRGNGWLVADKPAGISTMPRGKYVFRSLTVQLRRVENNDQIVAAHRLDRMTAGVVLLTNDPQMRGLYQTMFDRREVHKTYRMVTGAQTKYADGQWHEINQPLSKTAGEPFVRVGEHPAASPALTRFKVVKGPWESVVGPVMEVEAEPLTGRMHQLRAHLASVGAPIVGDPLYGGLAAPEYGNDPQAPSTMPLQLLAASLRYIDPQTKEKQCFYSRFQNLLTAD</sequence>
<accession>A0A1Q5PM07</accession>
<dbReference type="GO" id="GO:0000455">
    <property type="term" value="P:enzyme-directed rRNA pseudouridine synthesis"/>
    <property type="evidence" value="ECO:0007669"/>
    <property type="project" value="TreeGrafter"/>
</dbReference>
<evidence type="ECO:0000256" key="2">
    <source>
        <dbReference type="ARBA" id="ARBA00031870"/>
    </source>
</evidence>
<dbReference type="GO" id="GO:0009982">
    <property type="term" value="F:pseudouridine synthase activity"/>
    <property type="evidence" value="ECO:0007669"/>
    <property type="project" value="InterPro"/>
</dbReference>